<evidence type="ECO:0000313" key="2">
    <source>
        <dbReference type="EMBL" id="GAA0875795.1"/>
    </source>
</evidence>
<dbReference type="EMBL" id="BAAAFH010000011">
    <property type="protein sequence ID" value="GAA0875795.1"/>
    <property type="molecule type" value="Genomic_DNA"/>
</dbReference>
<reference evidence="2 3" key="1">
    <citation type="journal article" date="2019" name="Int. J. Syst. Evol. Microbiol.">
        <title>The Global Catalogue of Microorganisms (GCM) 10K type strain sequencing project: providing services to taxonomists for standard genome sequencing and annotation.</title>
        <authorList>
            <consortium name="The Broad Institute Genomics Platform"/>
            <consortium name="The Broad Institute Genome Sequencing Center for Infectious Disease"/>
            <person name="Wu L."/>
            <person name="Ma J."/>
        </authorList>
    </citation>
    <scope>NUCLEOTIDE SEQUENCE [LARGE SCALE GENOMIC DNA]</scope>
    <source>
        <strain evidence="2 3">JCM 16083</strain>
    </source>
</reference>
<dbReference type="InterPro" id="IPR016181">
    <property type="entry name" value="Acyl_CoA_acyltransferase"/>
</dbReference>
<gene>
    <name evidence="2" type="ORF">GCM10009118_22040</name>
</gene>
<comment type="caution">
    <text evidence="2">The sequence shown here is derived from an EMBL/GenBank/DDBJ whole genome shotgun (WGS) entry which is preliminary data.</text>
</comment>
<evidence type="ECO:0000259" key="1">
    <source>
        <dbReference type="PROSITE" id="PS51186"/>
    </source>
</evidence>
<dbReference type="SUPFAM" id="SSF55729">
    <property type="entry name" value="Acyl-CoA N-acyltransferases (Nat)"/>
    <property type="match status" value="1"/>
</dbReference>
<dbReference type="CDD" id="cd04301">
    <property type="entry name" value="NAT_SF"/>
    <property type="match status" value="1"/>
</dbReference>
<dbReference type="Gene3D" id="3.40.630.30">
    <property type="match status" value="1"/>
</dbReference>
<organism evidence="2 3">
    <name type="scientific">Wandonia haliotis</name>
    <dbReference type="NCBI Taxonomy" id="574963"/>
    <lineage>
        <taxon>Bacteria</taxon>
        <taxon>Pseudomonadati</taxon>
        <taxon>Bacteroidota</taxon>
        <taxon>Flavobacteriia</taxon>
        <taxon>Flavobacteriales</taxon>
        <taxon>Crocinitomicaceae</taxon>
        <taxon>Wandonia</taxon>
    </lineage>
</organism>
<keyword evidence="3" id="KW-1185">Reference proteome</keyword>
<protein>
    <submittedName>
        <fullName evidence="2">GNAT family protein</fullName>
    </submittedName>
</protein>
<evidence type="ECO:0000313" key="3">
    <source>
        <dbReference type="Proteomes" id="UP001501126"/>
    </source>
</evidence>
<dbReference type="PROSITE" id="PS51186">
    <property type="entry name" value="GNAT"/>
    <property type="match status" value="1"/>
</dbReference>
<dbReference type="InterPro" id="IPR051531">
    <property type="entry name" value="N-acetyltransferase"/>
</dbReference>
<feature type="domain" description="N-acetyltransferase" evidence="1">
    <location>
        <begin position="27"/>
        <end position="186"/>
    </location>
</feature>
<accession>A0ABN1MRM6</accession>
<dbReference type="PANTHER" id="PTHR43792">
    <property type="entry name" value="GNAT FAMILY, PUTATIVE (AFU_ORTHOLOGUE AFUA_3G00765)-RELATED-RELATED"/>
    <property type="match status" value="1"/>
</dbReference>
<dbReference type="PANTHER" id="PTHR43792:SF9">
    <property type="entry name" value="RIBOSOMAL-PROTEIN-ALANINE ACETYLTRANSFERASE"/>
    <property type="match status" value="1"/>
</dbReference>
<name>A0ABN1MRM6_9FLAO</name>
<proteinExistence type="predicted"/>
<dbReference type="InterPro" id="IPR000182">
    <property type="entry name" value="GNAT_dom"/>
</dbReference>
<sequence>MITFDKINWIKNRTMSSNFQKIETERFTLRQFTEDDLENVFKGLSHPDIIKYYGISFNSLEATKEQITWFSDLEKNETGIWWAVCSKDGNVFYGAGGLNDLDKDNKKAEIGFWLLPEFWGKGIMKEVMPLICEYGFKELGLHRIEGFVESENKNCQKGLAKLAFNLEGTMKDCEIKNGVFISLDIYAMINPEG</sequence>
<dbReference type="Pfam" id="PF13302">
    <property type="entry name" value="Acetyltransf_3"/>
    <property type="match status" value="1"/>
</dbReference>
<dbReference type="Proteomes" id="UP001501126">
    <property type="component" value="Unassembled WGS sequence"/>
</dbReference>